<feature type="non-terminal residue" evidence="1">
    <location>
        <position position="252"/>
    </location>
</feature>
<name>X1L5Y9_9ZZZZ</name>
<dbReference type="InterPro" id="IPR036116">
    <property type="entry name" value="FN3_sf"/>
</dbReference>
<accession>X1L5Y9</accession>
<evidence type="ECO:0000313" key="1">
    <source>
        <dbReference type="EMBL" id="GAH89553.1"/>
    </source>
</evidence>
<comment type="caution">
    <text evidence="1">The sequence shown here is derived from an EMBL/GenBank/DDBJ whole genome shotgun (WGS) entry which is preliminary data.</text>
</comment>
<sequence>AWAEEQTFTTTGSIPAVATTPASHITAHNARLNGIVNPGNLETYVRFEYGTTTSYGSPVVNADQSPIPAGSGDVAVSADITGLSPGYTYHYRVVADNSIDISYGDDVTFWTLADTEPPTVEGVSTSGDYVGEPITVWADVHDGDGVGVQNVYLHYSQGGSSFIGTEMWGSYQYEATIDGSEVTVNGVICYVEAVDAVGNIALSETTYVQVRFPGYGLDTNVPGSAYPGAFPFESWRLISVPATLEQPQITAT</sequence>
<feature type="non-terminal residue" evidence="1">
    <location>
        <position position="1"/>
    </location>
</feature>
<dbReference type="AlphaFoldDB" id="X1L5Y9"/>
<dbReference type="EMBL" id="BARU01036411">
    <property type="protein sequence ID" value="GAH89553.1"/>
    <property type="molecule type" value="Genomic_DNA"/>
</dbReference>
<proteinExistence type="predicted"/>
<evidence type="ECO:0008006" key="2">
    <source>
        <dbReference type="Google" id="ProtNLM"/>
    </source>
</evidence>
<dbReference type="SUPFAM" id="SSF49265">
    <property type="entry name" value="Fibronectin type III"/>
    <property type="match status" value="1"/>
</dbReference>
<reference evidence="1" key="1">
    <citation type="journal article" date="2014" name="Front. Microbiol.">
        <title>High frequency of phylogenetically diverse reductive dehalogenase-homologous genes in deep subseafloor sedimentary metagenomes.</title>
        <authorList>
            <person name="Kawai M."/>
            <person name="Futagami T."/>
            <person name="Toyoda A."/>
            <person name="Takaki Y."/>
            <person name="Nishi S."/>
            <person name="Hori S."/>
            <person name="Arai W."/>
            <person name="Tsubouchi T."/>
            <person name="Morono Y."/>
            <person name="Uchiyama I."/>
            <person name="Ito T."/>
            <person name="Fujiyama A."/>
            <person name="Inagaki F."/>
            <person name="Takami H."/>
        </authorList>
    </citation>
    <scope>NUCLEOTIDE SEQUENCE</scope>
    <source>
        <strain evidence="1">Expedition CK06-06</strain>
    </source>
</reference>
<organism evidence="1">
    <name type="scientific">marine sediment metagenome</name>
    <dbReference type="NCBI Taxonomy" id="412755"/>
    <lineage>
        <taxon>unclassified sequences</taxon>
        <taxon>metagenomes</taxon>
        <taxon>ecological metagenomes</taxon>
    </lineage>
</organism>
<gene>
    <name evidence="1" type="ORF">S03H2_56856</name>
</gene>
<protein>
    <recommendedName>
        <fullName evidence="2">Fibronectin type-III domain-containing protein</fullName>
    </recommendedName>
</protein>